<reference evidence="1 2" key="1">
    <citation type="submission" date="2020-07" db="EMBL/GenBank/DDBJ databases">
        <authorList>
            <person name="Feng X."/>
        </authorList>
    </citation>
    <scope>NUCLEOTIDE SEQUENCE [LARGE SCALE GENOMIC DNA]</scope>
    <source>
        <strain evidence="1 2">JCM31066</strain>
    </source>
</reference>
<dbReference type="AlphaFoldDB" id="A0A842HBW3"/>
<name>A0A842HBW3_9BACT</name>
<dbReference type="Pfam" id="PF11731">
    <property type="entry name" value="Cdd1"/>
    <property type="match status" value="1"/>
</dbReference>
<keyword evidence="2" id="KW-1185">Reference proteome</keyword>
<evidence type="ECO:0000313" key="1">
    <source>
        <dbReference type="EMBL" id="MBC2593107.1"/>
    </source>
</evidence>
<protein>
    <recommendedName>
        <fullName evidence="3">Pathogenicity locus</fullName>
    </recommendedName>
</protein>
<dbReference type="EMBL" id="JACHVB010000012">
    <property type="protein sequence ID" value="MBC2593107.1"/>
    <property type="molecule type" value="Genomic_DNA"/>
</dbReference>
<organism evidence="1 2">
    <name type="scientific">Ruficoccus amylovorans</name>
    <dbReference type="NCBI Taxonomy" id="1804625"/>
    <lineage>
        <taxon>Bacteria</taxon>
        <taxon>Pseudomonadati</taxon>
        <taxon>Verrucomicrobiota</taxon>
        <taxon>Opitutia</taxon>
        <taxon>Puniceicoccales</taxon>
        <taxon>Cerasicoccaceae</taxon>
        <taxon>Ruficoccus</taxon>
    </lineage>
</organism>
<evidence type="ECO:0008006" key="3">
    <source>
        <dbReference type="Google" id="ProtNLM"/>
    </source>
</evidence>
<proteinExistence type="predicted"/>
<sequence length="116" mass="13140">MKGRGGAGTLDSLIPLAELDAFMPPRKKKETDYEALSSSFMRVPKMKVDAARALLSLGLKQIYQLEGRSPDSLFDEYKKLQPKADLELRACFRLAVYYAENQPPDPAMMELSVWRK</sequence>
<accession>A0A842HBW3</accession>
<dbReference type="InterPro" id="IPR021725">
    <property type="entry name" value="Cdd1"/>
</dbReference>
<dbReference type="Proteomes" id="UP000546464">
    <property type="component" value="Unassembled WGS sequence"/>
</dbReference>
<comment type="caution">
    <text evidence="1">The sequence shown here is derived from an EMBL/GenBank/DDBJ whole genome shotgun (WGS) entry which is preliminary data.</text>
</comment>
<gene>
    <name evidence="1" type="ORF">H5P28_02420</name>
</gene>
<evidence type="ECO:0000313" key="2">
    <source>
        <dbReference type="Proteomes" id="UP000546464"/>
    </source>
</evidence>
<dbReference type="RefSeq" id="WP_185674104.1">
    <property type="nucleotide sequence ID" value="NZ_JACHVB010000012.1"/>
</dbReference>